<reference evidence="1 2" key="1">
    <citation type="submission" date="2019-09" db="EMBL/GenBank/DDBJ databases">
        <title>Nocardioides panacisoli sp. nov., isolated from the soil of a ginseng field.</title>
        <authorList>
            <person name="Cho C."/>
        </authorList>
    </citation>
    <scope>NUCLEOTIDE SEQUENCE [LARGE SCALE GENOMIC DNA]</scope>
    <source>
        <strain evidence="1 2">BN140041</strain>
    </source>
</reference>
<evidence type="ECO:0000313" key="1">
    <source>
        <dbReference type="EMBL" id="KAA1427435.1"/>
    </source>
</evidence>
<dbReference type="AlphaFoldDB" id="A0A5B1M2K4"/>
<proteinExistence type="predicted"/>
<dbReference type="Proteomes" id="UP000324351">
    <property type="component" value="Unassembled WGS sequence"/>
</dbReference>
<keyword evidence="2" id="KW-1185">Reference proteome</keyword>
<dbReference type="EMBL" id="VUJW01000003">
    <property type="protein sequence ID" value="KAA1427435.1"/>
    <property type="molecule type" value="Genomic_DNA"/>
</dbReference>
<organism evidence="1 2">
    <name type="scientific">Nocardioides antri</name>
    <dbReference type="NCBI Taxonomy" id="2607659"/>
    <lineage>
        <taxon>Bacteria</taxon>
        <taxon>Bacillati</taxon>
        <taxon>Actinomycetota</taxon>
        <taxon>Actinomycetes</taxon>
        <taxon>Propionibacteriales</taxon>
        <taxon>Nocardioidaceae</taxon>
        <taxon>Nocardioides</taxon>
    </lineage>
</organism>
<dbReference type="RefSeq" id="WP_149749801.1">
    <property type="nucleotide sequence ID" value="NZ_VUJW01000003.1"/>
</dbReference>
<reference evidence="1 2" key="2">
    <citation type="submission" date="2019-09" db="EMBL/GenBank/DDBJ databases">
        <authorList>
            <person name="Jin C."/>
        </authorList>
    </citation>
    <scope>NUCLEOTIDE SEQUENCE [LARGE SCALE GENOMIC DNA]</scope>
    <source>
        <strain evidence="1 2">BN140041</strain>
    </source>
</reference>
<comment type="caution">
    <text evidence="1">The sequence shown here is derived from an EMBL/GenBank/DDBJ whole genome shotgun (WGS) entry which is preliminary data.</text>
</comment>
<sequence>MTCALVPGVPALLPAYASIEDPVADLRAACLAVVGALGPKVRVVAFSESGARVARHLLDAVGAEEVTDGQAPVLVVANGSAKRAPTAPGHFDERAEAFDDDLRRALLEPLPTALGAIDAQLADEMWADVAAIRTLGDLLAPGDRAEVGYDDAPYGVQYWVVRWV</sequence>
<name>A0A5B1M2K4_9ACTN</name>
<accession>A0A5B1M2K4</accession>
<protein>
    <submittedName>
        <fullName evidence="1">Uncharacterized protein</fullName>
    </submittedName>
</protein>
<evidence type="ECO:0000313" key="2">
    <source>
        <dbReference type="Proteomes" id="UP000324351"/>
    </source>
</evidence>
<dbReference type="Gene3D" id="3.40.830.10">
    <property type="entry name" value="LigB-like"/>
    <property type="match status" value="1"/>
</dbReference>
<gene>
    <name evidence="1" type="ORF">F0U47_08150</name>
</gene>